<dbReference type="InterPro" id="IPR034154">
    <property type="entry name" value="TOPRIM_DnaG/twinkle"/>
</dbReference>
<dbReference type="Pfam" id="PF13481">
    <property type="entry name" value="AAA_25"/>
    <property type="match status" value="1"/>
</dbReference>
<dbReference type="SUPFAM" id="SSF52540">
    <property type="entry name" value="P-loop containing nucleoside triphosphate hydrolases"/>
    <property type="match status" value="1"/>
</dbReference>
<dbReference type="SUPFAM" id="SSF56731">
    <property type="entry name" value="DNA primase core"/>
    <property type="match status" value="1"/>
</dbReference>
<name>A0A6J5NG38_9CAUD</name>
<evidence type="ECO:0000313" key="8">
    <source>
        <dbReference type="EMBL" id="CAB4200769.1"/>
    </source>
</evidence>
<dbReference type="EMBL" id="LR798395">
    <property type="protein sequence ID" value="CAB5228694.1"/>
    <property type="molecule type" value="Genomic_DNA"/>
</dbReference>
<evidence type="ECO:0000313" key="5">
    <source>
        <dbReference type="EMBL" id="CAB4172333.1"/>
    </source>
</evidence>
<dbReference type="EMBL" id="LR796644">
    <property type="protein sequence ID" value="CAB4156481.1"/>
    <property type="molecule type" value="Genomic_DNA"/>
</dbReference>
<organism evidence="2">
    <name type="scientific">uncultured Caudovirales phage</name>
    <dbReference type="NCBI Taxonomy" id="2100421"/>
    <lineage>
        <taxon>Viruses</taxon>
        <taxon>Duplodnaviria</taxon>
        <taxon>Heunggongvirae</taxon>
        <taxon>Uroviricota</taxon>
        <taxon>Caudoviricetes</taxon>
        <taxon>Peduoviridae</taxon>
        <taxon>Maltschvirus</taxon>
        <taxon>Maltschvirus maltsch</taxon>
    </lineage>
</organism>
<evidence type="ECO:0000313" key="11">
    <source>
        <dbReference type="EMBL" id="CAB5225223.1"/>
    </source>
</evidence>
<dbReference type="EMBL" id="LR796961">
    <property type="protein sequence ID" value="CAB4178312.1"/>
    <property type="molecule type" value="Genomic_DNA"/>
</dbReference>
<evidence type="ECO:0000313" key="9">
    <source>
        <dbReference type="EMBL" id="CAB4213211.1"/>
    </source>
</evidence>
<dbReference type="EMBL" id="LR796762">
    <property type="protein sequence ID" value="CAB4164761.1"/>
    <property type="molecule type" value="Genomic_DNA"/>
</dbReference>
<evidence type="ECO:0000313" key="3">
    <source>
        <dbReference type="EMBL" id="CAB4160369.1"/>
    </source>
</evidence>
<evidence type="ECO:0000313" key="2">
    <source>
        <dbReference type="EMBL" id="CAB4156481.1"/>
    </source>
</evidence>
<accession>A0A6J5NG38</accession>
<evidence type="ECO:0000313" key="6">
    <source>
        <dbReference type="EMBL" id="CAB4178312.1"/>
    </source>
</evidence>
<evidence type="ECO:0000313" key="12">
    <source>
        <dbReference type="EMBL" id="CAB5228694.1"/>
    </source>
</evidence>
<dbReference type="EMBL" id="LR796878">
    <property type="protein sequence ID" value="CAB4172333.1"/>
    <property type="molecule type" value="Genomic_DNA"/>
</dbReference>
<protein>
    <submittedName>
        <fullName evidence="2">Archaeal primase DnaG/twinkle, TOPRIM domain</fullName>
    </submittedName>
</protein>
<dbReference type="EMBL" id="LR796443">
    <property type="protein sequence ID" value="CAB4145057.1"/>
    <property type="molecule type" value="Genomic_DNA"/>
</dbReference>
<evidence type="ECO:0000313" key="7">
    <source>
        <dbReference type="EMBL" id="CAB4191767.1"/>
    </source>
</evidence>
<reference evidence="2" key="1">
    <citation type="submission" date="2020-04" db="EMBL/GenBank/DDBJ databases">
        <authorList>
            <person name="Chiriac C."/>
            <person name="Salcher M."/>
            <person name="Ghai R."/>
            <person name="Kavagutti S V."/>
        </authorList>
    </citation>
    <scope>NUCLEOTIDE SEQUENCE</scope>
</reference>
<gene>
    <name evidence="6" type="ORF">UFOVP1002_63</name>
    <name evidence="7" type="ORF">UFOVP1217_132</name>
    <name evidence="8" type="ORF">UFOVP1343_116</name>
    <name evidence="9" type="ORF">UFOVP1438_165</name>
    <name evidence="12" type="ORF">UFOVP1541_20</name>
    <name evidence="10" type="ORF">UFOVP1592_161</name>
    <name evidence="1" type="ORF">UFOVP465_22</name>
    <name evidence="2" type="ORF">UFOVP666_68</name>
    <name evidence="3" type="ORF">UFOVP727_145</name>
    <name evidence="11" type="ORF">UFOVP741_148</name>
    <name evidence="4" type="ORF">UFOVP819_96</name>
    <name evidence="5" type="ORF">UFOVP926_176</name>
</gene>
<evidence type="ECO:0000313" key="4">
    <source>
        <dbReference type="EMBL" id="CAB4164761.1"/>
    </source>
</evidence>
<dbReference type="EMBL" id="LR797305">
    <property type="protein sequence ID" value="CAB4200769.1"/>
    <property type="molecule type" value="Genomic_DNA"/>
</dbReference>
<dbReference type="EMBL" id="LR797452">
    <property type="protein sequence ID" value="CAB4217989.1"/>
    <property type="molecule type" value="Genomic_DNA"/>
</dbReference>
<dbReference type="Gene3D" id="3.40.1360.10">
    <property type="match status" value="1"/>
</dbReference>
<dbReference type="InterPro" id="IPR027417">
    <property type="entry name" value="P-loop_NTPase"/>
</dbReference>
<dbReference type="Gene3D" id="3.40.50.300">
    <property type="entry name" value="P-loop containing nucleotide triphosphate hydrolases"/>
    <property type="match status" value="1"/>
</dbReference>
<dbReference type="EMBL" id="LR798341">
    <property type="protein sequence ID" value="CAB5225223.1"/>
    <property type="molecule type" value="Genomic_DNA"/>
</dbReference>
<dbReference type="EMBL" id="LR797395">
    <property type="protein sequence ID" value="CAB4213211.1"/>
    <property type="molecule type" value="Genomic_DNA"/>
</dbReference>
<dbReference type="EMBL" id="LR797177">
    <property type="protein sequence ID" value="CAB4191767.1"/>
    <property type="molecule type" value="Genomic_DNA"/>
</dbReference>
<evidence type="ECO:0000313" key="1">
    <source>
        <dbReference type="EMBL" id="CAB4145057.1"/>
    </source>
</evidence>
<dbReference type="EMBL" id="LR796698">
    <property type="protein sequence ID" value="CAB4160369.1"/>
    <property type="molecule type" value="Genomic_DNA"/>
</dbReference>
<evidence type="ECO:0000313" key="10">
    <source>
        <dbReference type="EMBL" id="CAB4217989.1"/>
    </source>
</evidence>
<dbReference type="CDD" id="cd01029">
    <property type="entry name" value="TOPRIM_primases"/>
    <property type="match status" value="1"/>
</dbReference>
<sequence>MSNSHLPHVDNFLSRLKGVRPTNNGWDARCPCRNDDENPSLSVGIGAEDKVLVSCHRGEGCSVVEICQSVGLKVVDLYPPQKEERKLTLIATYDYRDENGILLFQKQRFTDQSGKKTFRQRRPDPSGNGKWIFSLDNTPKILYRLPQVLEAKRNGEVIWLVEGEKDADAVFAQGMVATTPPNGAGKWLDIHSRALEGATVFIVADNDEVGREHAISVGDVLAKHGCVISSFVPPSGFKDVSDMINAGKSLNDLLELDRTEPSGEATIHDDEEQEIEAVVQATSPIESLTEQLVKVLANEDLSESTRINRASMLVNSFGVEDRSDKGRLVNWAQLVLEDVDDSYDWVIPNVLERGERVIVVAAEGVGKTMLARQIAICSAYGIHPFTMSRMKPIRTLTIDLENPEKIIKRTSASIHGAARHLGYLDGEPDCHILMKPSGVDLMRPADKAFIEQTVERIRPDLLLLGPIYKSFVDPGGRTSEAITVEIAKYFDMLRDYYNCALWLEHHAPLGTSSTSRDLRPFGSAVWSRWPEFGLSLTPDPTAVGDYVYDVRHFRGARDLREFPTKMRRGKVFPFEVMEFMKV</sequence>
<proteinExistence type="predicted"/>